<evidence type="ECO:0000313" key="8">
    <source>
        <dbReference type="EMBL" id="KAF7816019.1"/>
    </source>
</evidence>
<dbReference type="PRINTS" id="PR00364">
    <property type="entry name" value="DISEASERSIST"/>
</dbReference>
<dbReference type="InterPro" id="IPR019446">
    <property type="entry name" value="BMT5-like"/>
</dbReference>
<sequence>MAETAVNIVIDKLANPTTQRRSEIEMAETAVNLLIDKLIPLLRDEVKLLRGVHGEISCIKQELQLIQAYLKDADQKAEMADSSYSIKEWVKQVREVAYRIQDVIDEYLFKVAKRRHKHGFGGVVSKTGHFLKTIRPRHEIADEIGEVRKTVTRLNEARETLGFNPSTTEWGRQSSNRVYILRQGAHFMNDDELVGVNETKDSLIGWLSNGETRRTVISVVGQGGIGKTTVVSNVYKKQMDERCFDSYAWITVSHSHKVEELLKTMMQRFYEYDGNKSSASEISEIKDMDALTHKLREYLEGRRYMIVFDDVWDIDFWEEVEFALPDNNNQNRIMITTRDRGVADFCRRFAPVHVRELKPLPLEDAMKLFLLKAFQFDQDNEGCPEELIGFSQNVVNKCDGVPLAIVAIAGLLSTKKKLVSEWQKVLNNLHSKLASDPHLRGYYQVLSESYSDLSYHLKLCLLYFGLFPEDHSISCVKLINLWIMEGFVKKSENKDETTLEEIAEEYLEELIRRSLVKISDVHPYGRVRTCGVHDLMHDFILKKCEEMNFCQVKNRAGLSFHALARRISIQTNSVDDDLQRTTYLGKVRSCFVFNFEEFPKAMVKSLLSSFKLLIGLDLEGAPLDYLPEAVGNLFNLKYLSLRRTNVKIIPKFIGKLLNLESLDLKNTQVSELPIEIYKLVKLRHLIAYSYTWNTITVLIEQIVQGVKLNEGIGCLRALEKLACVDVTDDGDGVIDELKSLKHMRRLSIIGVRRHHGKVLCSAIESMNHLCSLSIKAANEHEVVDLQSLKDPPQNLQRLYLHIGLVELPQWIVKLDNLVKLRLYLSMLKEDQLSVLKSLPLLELQLSRSVEVDELHFKDGWFRKLKTLEICMMQESLRRKYSKCIEKLDELERLGCTILHEVDAHTMSEHHLLRGKLFDRIVFNFPHAGFVYSEHSSEQIKLHQELVRGFMKSGKRMLREDGEIHITHKTAHPFHNWEIQELGNECGLSLAEEVPFTISDYDGYSNKRGDGYRCDDEFPVGLCSTFKFHNSFFSI</sequence>
<evidence type="ECO:0000256" key="1">
    <source>
        <dbReference type="ARBA" id="ARBA00022737"/>
    </source>
</evidence>
<dbReference type="InterPro" id="IPR042197">
    <property type="entry name" value="Apaf_helical"/>
</dbReference>
<accession>A0A834WGA7</accession>
<dbReference type="SUPFAM" id="SSF52058">
    <property type="entry name" value="L domain-like"/>
    <property type="match status" value="1"/>
</dbReference>
<dbReference type="Gene3D" id="1.10.8.430">
    <property type="entry name" value="Helical domain of apoptotic protease-activating factors"/>
    <property type="match status" value="1"/>
</dbReference>
<dbReference type="Pfam" id="PF18052">
    <property type="entry name" value="Rx_N"/>
    <property type="match status" value="1"/>
</dbReference>
<evidence type="ECO:0000259" key="4">
    <source>
        <dbReference type="Pfam" id="PF00931"/>
    </source>
</evidence>
<reference evidence="8" key="1">
    <citation type="submission" date="2020-09" db="EMBL/GenBank/DDBJ databases">
        <title>Genome-Enabled Discovery of Anthraquinone Biosynthesis in Senna tora.</title>
        <authorList>
            <person name="Kang S.-H."/>
            <person name="Pandey R.P."/>
            <person name="Lee C.-M."/>
            <person name="Sim J.-S."/>
            <person name="Jeong J.-T."/>
            <person name="Choi B.-S."/>
            <person name="Jung M."/>
            <person name="Ginzburg D."/>
            <person name="Zhao K."/>
            <person name="Won S.Y."/>
            <person name="Oh T.-J."/>
            <person name="Yu Y."/>
            <person name="Kim N.-H."/>
            <person name="Lee O.R."/>
            <person name="Lee T.-H."/>
            <person name="Bashyal P."/>
            <person name="Kim T.-S."/>
            <person name="Lee W.-H."/>
            <person name="Kawkins C."/>
            <person name="Kim C.-K."/>
            <person name="Kim J.S."/>
            <person name="Ahn B.O."/>
            <person name="Rhee S.Y."/>
            <person name="Sohng J.K."/>
        </authorList>
    </citation>
    <scope>NUCLEOTIDE SEQUENCE</scope>
    <source>
        <tissue evidence="8">Leaf</tissue>
    </source>
</reference>
<dbReference type="OrthoDB" id="1428495at2759"/>
<dbReference type="PANTHER" id="PTHR23155">
    <property type="entry name" value="DISEASE RESISTANCE PROTEIN RP"/>
    <property type="match status" value="1"/>
</dbReference>
<dbReference type="AlphaFoldDB" id="A0A834WGA7"/>
<protein>
    <submittedName>
        <fullName evidence="8">Disease resistance protein RPM1-like</fullName>
    </submittedName>
</protein>
<evidence type="ECO:0000259" key="7">
    <source>
        <dbReference type="Pfam" id="PF23559"/>
    </source>
</evidence>
<dbReference type="FunFam" id="3.40.50.300:FF:001091">
    <property type="entry name" value="Probable disease resistance protein At1g61300"/>
    <property type="match status" value="1"/>
</dbReference>
<dbReference type="Pfam" id="PF23559">
    <property type="entry name" value="WHD_DRP"/>
    <property type="match status" value="1"/>
</dbReference>
<feature type="domain" description="25S rRNA (uridine-N(3))-methyltransferase BMT5-like" evidence="5">
    <location>
        <begin position="873"/>
        <end position="1007"/>
    </location>
</feature>
<dbReference type="Gene3D" id="1.20.5.4130">
    <property type="match status" value="1"/>
</dbReference>
<organism evidence="8 9">
    <name type="scientific">Senna tora</name>
    <dbReference type="NCBI Taxonomy" id="362788"/>
    <lineage>
        <taxon>Eukaryota</taxon>
        <taxon>Viridiplantae</taxon>
        <taxon>Streptophyta</taxon>
        <taxon>Embryophyta</taxon>
        <taxon>Tracheophyta</taxon>
        <taxon>Spermatophyta</taxon>
        <taxon>Magnoliopsida</taxon>
        <taxon>eudicotyledons</taxon>
        <taxon>Gunneridae</taxon>
        <taxon>Pentapetalae</taxon>
        <taxon>rosids</taxon>
        <taxon>fabids</taxon>
        <taxon>Fabales</taxon>
        <taxon>Fabaceae</taxon>
        <taxon>Caesalpinioideae</taxon>
        <taxon>Cassia clade</taxon>
        <taxon>Senna</taxon>
    </lineage>
</organism>
<dbReference type="InterPro" id="IPR041118">
    <property type="entry name" value="Rx_N"/>
</dbReference>
<dbReference type="InterPro" id="IPR058922">
    <property type="entry name" value="WHD_DRP"/>
</dbReference>
<dbReference type="Pfam" id="PF00931">
    <property type="entry name" value="NB-ARC"/>
    <property type="match status" value="1"/>
</dbReference>
<name>A0A834WGA7_9FABA</name>
<feature type="domain" description="Disease resistance N-terminal" evidence="6">
    <location>
        <begin position="30"/>
        <end position="120"/>
    </location>
</feature>
<dbReference type="SUPFAM" id="SSF52540">
    <property type="entry name" value="P-loop containing nucleoside triphosphate hydrolases"/>
    <property type="match status" value="1"/>
</dbReference>
<evidence type="ECO:0000256" key="3">
    <source>
        <dbReference type="ARBA" id="ARBA00022821"/>
    </source>
</evidence>
<dbReference type="Gene3D" id="1.10.10.10">
    <property type="entry name" value="Winged helix-like DNA-binding domain superfamily/Winged helix DNA-binding domain"/>
    <property type="match status" value="1"/>
</dbReference>
<dbReference type="PANTHER" id="PTHR23155:SF1052">
    <property type="entry name" value="DISEASE RESISTANCE PROTEIN RPM1"/>
    <property type="match status" value="1"/>
</dbReference>
<dbReference type="InterPro" id="IPR038005">
    <property type="entry name" value="RX-like_CC"/>
</dbReference>
<keyword evidence="3" id="KW-0611">Plant defense</keyword>
<evidence type="ECO:0000313" key="9">
    <source>
        <dbReference type="Proteomes" id="UP000634136"/>
    </source>
</evidence>
<dbReference type="Proteomes" id="UP000634136">
    <property type="component" value="Unassembled WGS sequence"/>
</dbReference>
<dbReference type="InterPro" id="IPR044974">
    <property type="entry name" value="Disease_R_plants"/>
</dbReference>
<dbReference type="GO" id="GO:0070475">
    <property type="term" value="P:rRNA base methylation"/>
    <property type="evidence" value="ECO:0007669"/>
    <property type="project" value="InterPro"/>
</dbReference>
<dbReference type="InterPro" id="IPR032675">
    <property type="entry name" value="LRR_dom_sf"/>
</dbReference>
<dbReference type="GO" id="GO:0070042">
    <property type="term" value="F:rRNA (uridine-N3-)-methyltransferase activity"/>
    <property type="evidence" value="ECO:0007669"/>
    <property type="project" value="InterPro"/>
</dbReference>
<gene>
    <name evidence="8" type="ORF">G2W53_029988</name>
</gene>
<evidence type="ECO:0000259" key="6">
    <source>
        <dbReference type="Pfam" id="PF18052"/>
    </source>
</evidence>
<dbReference type="InterPro" id="IPR027417">
    <property type="entry name" value="P-loop_NTPase"/>
</dbReference>
<keyword evidence="9" id="KW-1185">Reference proteome</keyword>
<comment type="caution">
    <text evidence="8">The sequence shown here is derived from an EMBL/GenBank/DDBJ whole genome shotgun (WGS) entry which is preliminary data.</text>
</comment>
<dbReference type="EMBL" id="JAAIUW010000009">
    <property type="protein sequence ID" value="KAF7816019.1"/>
    <property type="molecule type" value="Genomic_DNA"/>
</dbReference>
<evidence type="ECO:0000259" key="5">
    <source>
        <dbReference type="Pfam" id="PF10354"/>
    </source>
</evidence>
<feature type="domain" description="Disease resistance protein winged helix" evidence="7">
    <location>
        <begin position="466"/>
        <end position="540"/>
    </location>
</feature>
<dbReference type="InterPro" id="IPR036388">
    <property type="entry name" value="WH-like_DNA-bd_sf"/>
</dbReference>
<dbReference type="GO" id="GO:0043531">
    <property type="term" value="F:ADP binding"/>
    <property type="evidence" value="ECO:0007669"/>
    <property type="project" value="InterPro"/>
</dbReference>
<dbReference type="Gene3D" id="3.80.10.10">
    <property type="entry name" value="Ribonuclease Inhibitor"/>
    <property type="match status" value="1"/>
</dbReference>
<dbReference type="GO" id="GO:0098542">
    <property type="term" value="P:defense response to other organism"/>
    <property type="evidence" value="ECO:0007669"/>
    <property type="project" value="TreeGrafter"/>
</dbReference>
<keyword evidence="2" id="KW-0547">Nucleotide-binding</keyword>
<dbReference type="Gene3D" id="3.40.50.300">
    <property type="entry name" value="P-loop containing nucleotide triphosphate hydrolases"/>
    <property type="match status" value="1"/>
</dbReference>
<evidence type="ECO:0000256" key="2">
    <source>
        <dbReference type="ARBA" id="ARBA00022741"/>
    </source>
</evidence>
<dbReference type="Pfam" id="PF10354">
    <property type="entry name" value="BMT5-like"/>
    <property type="match status" value="1"/>
</dbReference>
<feature type="domain" description="NB-ARC" evidence="4">
    <location>
        <begin position="198"/>
        <end position="375"/>
    </location>
</feature>
<dbReference type="InterPro" id="IPR002182">
    <property type="entry name" value="NB-ARC"/>
</dbReference>
<dbReference type="FunFam" id="1.10.10.10:FF:000322">
    <property type="entry name" value="Probable disease resistance protein At1g63360"/>
    <property type="match status" value="1"/>
</dbReference>
<proteinExistence type="predicted"/>
<keyword evidence="1" id="KW-0677">Repeat</keyword>
<dbReference type="CDD" id="cd14798">
    <property type="entry name" value="RX-CC_like"/>
    <property type="match status" value="1"/>
</dbReference>